<dbReference type="GO" id="GO:0005524">
    <property type="term" value="F:ATP binding"/>
    <property type="evidence" value="ECO:0007669"/>
    <property type="project" value="UniProtKB-KW"/>
</dbReference>
<dbReference type="GO" id="GO:0016301">
    <property type="term" value="F:kinase activity"/>
    <property type="evidence" value="ECO:0007669"/>
    <property type="project" value="InterPro"/>
</dbReference>
<evidence type="ECO:0000313" key="5">
    <source>
        <dbReference type="EMBL" id="RZO75822.1"/>
    </source>
</evidence>
<name>A0A520S018_9GAMM</name>
<evidence type="ECO:0000259" key="4">
    <source>
        <dbReference type="Pfam" id="PF01326"/>
    </source>
</evidence>
<dbReference type="Gene3D" id="3.30.470.20">
    <property type="entry name" value="ATP-grasp fold, B domain"/>
    <property type="match status" value="1"/>
</dbReference>
<evidence type="ECO:0000256" key="1">
    <source>
        <dbReference type="ARBA" id="ARBA00022741"/>
    </source>
</evidence>
<feature type="domain" description="Pyruvate phosphate dikinase AMP/ATP-binding" evidence="4">
    <location>
        <begin position="16"/>
        <end position="311"/>
    </location>
</feature>
<reference evidence="5" key="1">
    <citation type="submission" date="2019-02" db="EMBL/GenBank/DDBJ databases">
        <title>Prokaryotic population dynamics and viral predation in marine succession experiment using metagenomics: the confinement effect.</title>
        <authorList>
            <person name="Haro-Moreno J.M."/>
            <person name="Rodriguez-Valera F."/>
            <person name="Lopez-Perez M."/>
        </authorList>
    </citation>
    <scope>NUCLEOTIDE SEQUENCE [LARGE SCALE GENOMIC DNA]</scope>
    <source>
        <strain evidence="5">MED-G157</strain>
    </source>
</reference>
<dbReference type="Pfam" id="PF00391">
    <property type="entry name" value="PEP-utilizers"/>
    <property type="match status" value="1"/>
</dbReference>
<evidence type="ECO:0000259" key="3">
    <source>
        <dbReference type="Pfam" id="PF00391"/>
    </source>
</evidence>
<dbReference type="FunFam" id="3.30.1490.20:FF:000010">
    <property type="entry name" value="Phosphoenolpyruvate synthase"/>
    <property type="match status" value="1"/>
</dbReference>
<dbReference type="PANTHER" id="PTHR43615:SF1">
    <property type="entry name" value="PPDK_N DOMAIN-CONTAINING PROTEIN"/>
    <property type="match status" value="1"/>
</dbReference>
<evidence type="ECO:0000256" key="2">
    <source>
        <dbReference type="ARBA" id="ARBA00022840"/>
    </source>
</evidence>
<organism evidence="5">
    <name type="scientific">OM182 bacterium</name>
    <dbReference type="NCBI Taxonomy" id="2510334"/>
    <lineage>
        <taxon>Bacteria</taxon>
        <taxon>Pseudomonadati</taxon>
        <taxon>Pseudomonadota</taxon>
        <taxon>Gammaproteobacteria</taxon>
        <taxon>OMG group</taxon>
        <taxon>OM182 clade</taxon>
    </lineage>
</organism>
<keyword evidence="1" id="KW-0547">Nucleotide-binding</keyword>
<dbReference type="InterPro" id="IPR013815">
    <property type="entry name" value="ATP_grasp_subdomain_1"/>
</dbReference>
<dbReference type="InterPro" id="IPR036637">
    <property type="entry name" value="Phosphohistidine_dom_sf"/>
</dbReference>
<dbReference type="InterPro" id="IPR051549">
    <property type="entry name" value="PEP_Utilizing_Enz"/>
</dbReference>
<accession>A0A520S018</accession>
<feature type="domain" description="PEP-utilising enzyme mobile" evidence="3">
    <location>
        <begin position="780"/>
        <end position="850"/>
    </location>
</feature>
<proteinExistence type="predicted"/>
<sequence length="856" mass="95557">MDNIILAFNTKQTSLDLVGGKGRSLSEMTNAGLPVPEGFHITTKAYRDFVSSNNLQIDILSEAYKIGQETVASEKISRMFREAKLSTSMTMEIRDAYSKLGNNRAVAVRSSANAEDLPDMSFAGQQDTYLNIIGEEALFKAVKDCWASLWTPRAISYREQMGVAHDQVAMAVVVQIMVASDVSGILFTANPATGERNEIIANASYGLGEAIVGGQVTPDTYIFDRESFEIKETIIGSKEQMIVSDGEDGVIVHGVPKRKAVLSSLTKEHLTGLVELAIKSEHHFSGLPQDVEWAIKDDVLYLLQSRPITNLPPPPLKNLKWEPPSPGATLLRRQIVENMPEPLSPLFDELYLENALQQGMNRSLARSGAPYTIEDMTNGNVHLTVNGYAYQRRDFKSVEGVDPKVMEKHMVKGQIEWWTKLGKLWQNKWLPDYKASITEYNNIDIAGATDSELLEGIRTLANEDGYYWEESSKLFATAKVTDEQLQAFLKSAAPNHNFTSGMFLSGFNSRTMQAQLDIWAIAKRIQANTALFDMFTVTAAPKLLEALRHHPSGTPILEAINQYHETYGHQIYSLDFVEPTASEDTLPIMVALKSQAQDKHYDPREQHAEVTRKRKEAMREIRQVLTEEQLWQFRWNLWKARHFYPYREEVVFWLGGAWPILRKMANELGNRMVEVGTFCLPDDLYFLRTNLIEEAIVAREHGNALPELAILAAEARELREARKRVHPPGAIPIEQHANAAATQKLNSPNSNQMSGFAVSPGRIEGEVSVIMSPSDFDNMKPNTILVCPMTTPAWTQLFSHAIALVTDIGSILAHGSIVAREFGIPAVLGLGNVTRRLKSGQRIMVDGDTGTIEILD</sequence>
<evidence type="ECO:0008006" key="6">
    <source>
        <dbReference type="Google" id="ProtNLM"/>
    </source>
</evidence>
<comment type="caution">
    <text evidence="5">The sequence shown here is derived from an EMBL/GenBank/DDBJ whole genome shotgun (WGS) entry which is preliminary data.</text>
</comment>
<dbReference type="Gene3D" id="3.50.30.10">
    <property type="entry name" value="Phosphohistidine domain"/>
    <property type="match status" value="1"/>
</dbReference>
<keyword evidence="2" id="KW-0067">ATP-binding</keyword>
<dbReference type="PANTHER" id="PTHR43615">
    <property type="entry name" value="PHOSPHOENOLPYRUVATE SYNTHASE-RELATED"/>
    <property type="match status" value="1"/>
</dbReference>
<dbReference type="SUPFAM" id="SSF52009">
    <property type="entry name" value="Phosphohistidine domain"/>
    <property type="match status" value="1"/>
</dbReference>
<dbReference type="Gene3D" id="3.30.1490.20">
    <property type="entry name" value="ATP-grasp fold, A domain"/>
    <property type="match status" value="1"/>
</dbReference>
<dbReference type="InterPro" id="IPR002192">
    <property type="entry name" value="PPDK_AMP/ATP-bd"/>
</dbReference>
<dbReference type="Pfam" id="PF01326">
    <property type="entry name" value="PPDK_N"/>
    <property type="match status" value="1"/>
</dbReference>
<protein>
    <recommendedName>
        <fullName evidence="6">Phosphoenolpyruvate synthase</fullName>
    </recommendedName>
</protein>
<dbReference type="SUPFAM" id="SSF56059">
    <property type="entry name" value="Glutathione synthetase ATP-binding domain-like"/>
    <property type="match status" value="1"/>
</dbReference>
<dbReference type="EMBL" id="SHAG01000024">
    <property type="protein sequence ID" value="RZO75822.1"/>
    <property type="molecule type" value="Genomic_DNA"/>
</dbReference>
<gene>
    <name evidence="5" type="ORF">EVA68_06075</name>
</gene>
<dbReference type="Proteomes" id="UP000316199">
    <property type="component" value="Unassembled WGS sequence"/>
</dbReference>
<dbReference type="InterPro" id="IPR008279">
    <property type="entry name" value="PEP-util_enz_mobile_dom"/>
</dbReference>
<dbReference type="AlphaFoldDB" id="A0A520S018"/>